<accession>A0A5R9BER9</accession>
<evidence type="ECO:0000256" key="3">
    <source>
        <dbReference type="SAM" id="Phobius"/>
    </source>
</evidence>
<dbReference type="InterPro" id="IPR043130">
    <property type="entry name" value="CDP-OH_PTrfase_TM_dom"/>
</dbReference>
<feature type="transmembrane region" description="Helical" evidence="3">
    <location>
        <begin position="21"/>
        <end position="40"/>
    </location>
</feature>
<evidence type="ECO:0000313" key="5">
    <source>
        <dbReference type="Proteomes" id="UP000310458"/>
    </source>
</evidence>
<keyword evidence="3" id="KW-0472">Membrane</keyword>
<keyword evidence="5" id="KW-1185">Reference proteome</keyword>
<organism evidence="4 5">
    <name type="scientific">Nesterenkonia salmonea</name>
    <dbReference type="NCBI Taxonomy" id="1804987"/>
    <lineage>
        <taxon>Bacteria</taxon>
        <taxon>Bacillati</taxon>
        <taxon>Actinomycetota</taxon>
        <taxon>Actinomycetes</taxon>
        <taxon>Micrococcales</taxon>
        <taxon>Micrococcaceae</taxon>
        <taxon>Nesterenkonia</taxon>
    </lineage>
</organism>
<dbReference type="PROSITE" id="PS00379">
    <property type="entry name" value="CDP_ALCOHOL_P_TRANSF"/>
    <property type="match status" value="1"/>
</dbReference>
<keyword evidence="3" id="KW-0812">Transmembrane</keyword>
<feature type="transmembrane region" description="Helical" evidence="3">
    <location>
        <begin position="80"/>
        <end position="102"/>
    </location>
</feature>
<dbReference type="InterPro" id="IPR048254">
    <property type="entry name" value="CDP_ALCOHOL_P_TRANSF_CS"/>
</dbReference>
<comment type="similarity">
    <text evidence="2">Belongs to the CDP-alcohol phosphatidyltransferase class-I family.</text>
</comment>
<dbReference type="GO" id="GO:0016020">
    <property type="term" value="C:membrane"/>
    <property type="evidence" value="ECO:0007669"/>
    <property type="project" value="InterPro"/>
</dbReference>
<evidence type="ECO:0000256" key="2">
    <source>
        <dbReference type="RuleBase" id="RU003750"/>
    </source>
</evidence>
<comment type="caution">
    <text evidence="4">The sequence shown here is derived from an EMBL/GenBank/DDBJ whole genome shotgun (WGS) entry which is preliminary data.</text>
</comment>
<feature type="transmembrane region" description="Helical" evidence="3">
    <location>
        <begin position="216"/>
        <end position="235"/>
    </location>
</feature>
<dbReference type="InterPro" id="IPR000462">
    <property type="entry name" value="CDP-OH_P_trans"/>
</dbReference>
<dbReference type="AlphaFoldDB" id="A0A5R9BER9"/>
<dbReference type="GO" id="GO:0016780">
    <property type="term" value="F:phosphotransferase activity, for other substituted phosphate groups"/>
    <property type="evidence" value="ECO:0007669"/>
    <property type="project" value="InterPro"/>
</dbReference>
<dbReference type="RefSeq" id="WP_138252300.1">
    <property type="nucleotide sequence ID" value="NZ_VAVZ01000008.1"/>
</dbReference>
<evidence type="ECO:0000256" key="1">
    <source>
        <dbReference type="ARBA" id="ARBA00022679"/>
    </source>
</evidence>
<sequence length="258" mass="26597">MTGRPVVPASGEQGGAPTGRVDSVLTVICAVAGAYVLTALYSPSLWAGVVSVASSSVIPVIAAVSVMRRRPPMITPADRVTLLRVALIGMLTGALVLTAVGALPVRTWTVLILASLAAVLDAVDGWVARHAGRGTAAGARLDGEADAAALLVLSALLAMTVGWWVLLIGLMRYLFVAGSLFRRSWRRRLPYSGFRRVVAACQATAVVVGLGPVVPIPVAGALAATALAALVLSFGRDILLLERVGRSAGSTPHGHWEA</sequence>
<keyword evidence="1 2" id="KW-0808">Transferase</keyword>
<dbReference type="Gene3D" id="1.20.120.1760">
    <property type="match status" value="1"/>
</dbReference>
<gene>
    <name evidence="4" type="ORF">FEF26_04230</name>
</gene>
<dbReference type="Pfam" id="PF01066">
    <property type="entry name" value="CDP-OH_P_transf"/>
    <property type="match status" value="1"/>
</dbReference>
<evidence type="ECO:0000313" key="4">
    <source>
        <dbReference type="EMBL" id="TLP98612.1"/>
    </source>
</evidence>
<reference evidence="4 5" key="1">
    <citation type="submission" date="2019-05" db="EMBL/GenBank/DDBJ databases">
        <title>Nesterenkonia sp. GY074 isolated from the Southern Atlantic Ocean.</title>
        <authorList>
            <person name="Zhang G."/>
        </authorList>
    </citation>
    <scope>NUCLEOTIDE SEQUENCE [LARGE SCALE GENOMIC DNA]</scope>
    <source>
        <strain evidence="4 5">GY074</strain>
    </source>
</reference>
<name>A0A5R9BER9_9MICC</name>
<feature type="transmembrane region" description="Helical" evidence="3">
    <location>
        <begin position="46"/>
        <end position="68"/>
    </location>
</feature>
<proteinExistence type="inferred from homology"/>
<dbReference type="EMBL" id="VAVZ01000008">
    <property type="protein sequence ID" value="TLP98612.1"/>
    <property type="molecule type" value="Genomic_DNA"/>
</dbReference>
<dbReference type="GO" id="GO:0008654">
    <property type="term" value="P:phospholipid biosynthetic process"/>
    <property type="evidence" value="ECO:0007669"/>
    <property type="project" value="InterPro"/>
</dbReference>
<keyword evidence="3" id="KW-1133">Transmembrane helix</keyword>
<dbReference type="OrthoDB" id="9796672at2"/>
<feature type="transmembrane region" description="Helical" evidence="3">
    <location>
        <begin position="108"/>
        <end position="127"/>
    </location>
</feature>
<dbReference type="Proteomes" id="UP000310458">
    <property type="component" value="Unassembled WGS sequence"/>
</dbReference>
<protein>
    <submittedName>
        <fullName evidence="4">CDP-alcohol phosphatidyltransferase family protein</fullName>
    </submittedName>
</protein>